<sequence length="307" mass="32319">MAAPETVDCIIVGGGPAGLSAAIYLARFRRRVILIDDGHSRAALIPRSHNHPGFPGGIRGPALLTHLRQQAQEFGVVPLSAEVTAAARTSDALQVTVGPRRLTAGSLILATGVRDHLPAVDDPLRHVREGLVRLCPVCDAFELIDKPVAVLGNGNPAAGEALFLRHYTADLRLLTLGRPLEMSSGTEQQLHEAGVEIIRTPMARMNFPGGSVAISLSDGRSHRFAAVYSALGCAPCTELALPLGVALAEDGRITTDAHQRTSASGVYAAGDIVTGLNQIAVSMAQGEIAATDIHNVLRRQENRCPIG</sequence>
<dbReference type="GO" id="GO:0016491">
    <property type="term" value="F:oxidoreductase activity"/>
    <property type="evidence" value="ECO:0007669"/>
    <property type="project" value="UniProtKB-KW"/>
</dbReference>
<dbReference type="InterPro" id="IPR036188">
    <property type="entry name" value="FAD/NAD-bd_sf"/>
</dbReference>
<gene>
    <name evidence="5" type="ORF">G3572_21570</name>
</gene>
<dbReference type="Proteomes" id="UP000481421">
    <property type="component" value="Unassembled WGS sequence"/>
</dbReference>
<keyword evidence="6" id="KW-1185">Reference proteome</keyword>
<comment type="caution">
    <text evidence="5">The sequence shown here is derived from an EMBL/GenBank/DDBJ whole genome shotgun (WGS) entry which is preliminary data.</text>
</comment>
<dbReference type="EMBL" id="JAAIKE010000020">
    <property type="protein sequence ID" value="NEX48785.1"/>
    <property type="molecule type" value="Genomic_DNA"/>
</dbReference>
<proteinExistence type="predicted"/>
<keyword evidence="3" id="KW-0560">Oxidoreductase</keyword>
<dbReference type="InterPro" id="IPR050097">
    <property type="entry name" value="Ferredoxin-NADP_redctase_2"/>
</dbReference>
<evidence type="ECO:0000256" key="2">
    <source>
        <dbReference type="ARBA" id="ARBA00022630"/>
    </source>
</evidence>
<dbReference type="PANTHER" id="PTHR48105">
    <property type="entry name" value="THIOREDOXIN REDUCTASE 1-RELATED-RELATED"/>
    <property type="match status" value="1"/>
</dbReference>
<dbReference type="Pfam" id="PF07992">
    <property type="entry name" value="Pyr_redox_2"/>
    <property type="match status" value="1"/>
</dbReference>
<dbReference type="AlphaFoldDB" id="A0A6B3RY19"/>
<evidence type="ECO:0000313" key="5">
    <source>
        <dbReference type="EMBL" id="NEX48785.1"/>
    </source>
</evidence>
<evidence type="ECO:0000313" key="6">
    <source>
        <dbReference type="Proteomes" id="UP000481421"/>
    </source>
</evidence>
<dbReference type="InterPro" id="IPR023753">
    <property type="entry name" value="FAD/NAD-binding_dom"/>
</dbReference>
<dbReference type="PRINTS" id="PR00368">
    <property type="entry name" value="FADPNR"/>
</dbReference>
<evidence type="ECO:0000259" key="4">
    <source>
        <dbReference type="Pfam" id="PF07992"/>
    </source>
</evidence>
<accession>A0A6B3RY19</accession>
<dbReference type="SUPFAM" id="SSF51905">
    <property type="entry name" value="FAD/NAD(P)-binding domain"/>
    <property type="match status" value="1"/>
</dbReference>
<protein>
    <recommendedName>
        <fullName evidence="1">Thioredoxin reductase</fullName>
    </recommendedName>
</protein>
<evidence type="ECO:0000256" key="1">
    <source>
        <dbReference type="ARBA" id="ARBA00018719"/>
    </source>
</evidence>
<dbReference type="RefSeq" id="WP_164615738.1">
    <property type="nucleotide sequence ID" value="NZ_JAAIKE010000020.1"/>
</dbReference>
<organism evidence="5 6">
    <name type="scientific">Pseudotabrizicola algicola</name>
    <dbReference type="NCBI Taxonomy" id="2709381"/>
    <lineage>
        <taxon>Bacteria</taxon>
        <taxon>Pseudomonadati</taxon>
        <taxon>Pseudomonadota</taxon>
        <taxon>Alphaproteobacteria</taxon>
        <taxon>Rhodobacterales</taxon>
        <taxon>Paracoccaceae</taxon>
        <taxon>Pseudotabrizicola</taxon>
    </lineage>
</organism>
<evidence type="ECO:0000256" key="3">
    <source>
        <dbReference type="ARBA" id="ARBA00023002"/>
    </source>
</evidence>
<name>A0A6B3RY19_9RHOB</name>
<keyword evidence="2" id="KW-0285">Flavoprotein</keyword>
<dbReference type="Gene3D" id="3.50.50.60">
    <property type="entry name" value="FAD/NAD(P)-binding domain"/>
    <property type="match status" value="2"/>
</dbReference>
<feature type="domain" description="FAD/NAD(P)-binding" evidence="4">
    <location>
        <begin position="8"/>
        <end position="286"/>
    </location>
</feature>
<reference evidence="5 6" key="1">
    <citation type="submission" date="2020-02" db="EMBL/GenBank/DDBJ databases">
        <title>Rhodobacter algicola sp. nov., isolated from microalga culture.</title>
        <authorList>
            <person name="Park C.-Y."/>
        </authorList>
    </citation>
    <scope>NUCLEOTIDE SEQUENCE [LARGE SCALE GENOMIC DNA]</scope>
    <source>
        <strain evidence="5 6">ETT8</strain>
    </source>
</reference>
<dbReference type="PRINTS" id="PR00469">
    <property type="entry name" value="PNDRDTASEII"/>
</dbReference>